<dbReference type="PANTHER" id="PTHR34196:SF2">
    <property type="entry name" value="OS02G0697700 PROTEIN"/>
    <property type="match status" value="1"/>
</dbReference>
<dbReference type="Gene3D" id="3.40.50.150">
    <property type="entry name" value="Vaccinia Virus protein VP39"/>
    <property type="match status" value="1"/>
</dbReference>
<feature type="compositionally biased region" description="Low complexity" evidence="1">
    <location>
        <begin position="1"/>
        <end position="12"/>
    </location>
</feature>
<proteinExistence type="predicted"/>
<dbReference type="SUPFAM" id="SSF55874">
    <property type="entry name" value="ATPase domain of HSP90 chaperone/DNA topoisomerase II/histidine kinase"/>
    <property type="match status" value="1"/>
</dbReference>
<accession>A0A803NDM8</accession>
<dbReference type="Gramene" id="AUR62044225-RA">
    <property type="protein sequence ID" value="AUR62044225-RA:cds"/>
    <property type="gene ID" value="AUR62044225"/>
</dbReference>
<dbReference type="Proteomes" id="UP000596660">
    <property type="component" value="Unplaced"/>
</dbReference>
<dbReference type="InterPro" id="IPR036890">
    <property type="entry name" value="HATPase_C_sf"/>
</dbReference>
<dbReference type="EnsemblPlants" id="AUR62044225-RA">
    <property type="protein sequence ID" value="AUR62044225-RA:cds"/>
    <property type="gene ID" value="AUR62044225"/>
</dbReference>
<dbReference type="Gene3D" id="3.30.565.10">
    <property type="entry name" value="Histidine kinase-like ATPase, C-terminal domain"/>
    <property type="match status" value="1"/>
</dbReference>
<reference evidence="2" key="1">
    <citation type="journal article" date="2017" name="Nature">
        <title>The genome of Chenopodium quinoa.</title>
        <authorList>
            <person name="Jarvis D.E."/>
            <person name="Ho Y.S."/>
            <person name="Lightfoot D.J."/>
            <person name="Schmoeckel S.M."/>
            <person name="Li B."/>
            <person name="Borm T.J.A."/>
            <person name="Ohyanagi H."/>
            <person name="Mineta K."/>
            <person name="Michell C.T."/>
            <person name="Saber N."/>
            <person name="Kharbatia N.M."/>
            <person name="Rupper R.R."/>
            <person name="Sharp A.R."/>
            <person name="Dally N."/>
            <person name="Boughton B.A."/>
            <person name="Woo Y.H."/>
            <person name="Gao G."/>
            <person name="Schijlen E.G.W.M."/>
            <person name="Guo X."/>
            <person name="Momin A.A."/>
            <person name="Negrao S."/>
            <person name="Al-Babili S."/>
            <person name="Gehring C."/>
            <person name="Roessner U."/>
            <person name="Jung C."/>
            <person name="Murphy K."/>
            <person name="Arold S.T."/>
            <person name="Gojobori T."/>
            <person name="van der Linden C.G."/>
            <person name="van Loo E.N."/>
            <person name="Jellen E.N."/>
            <person name="Maughan P.J."/>
            <person name="Tester M."/>
        </authorList>
    </citation>
    <scope>NUCLEOTIDE SEQUENCE [LARGE SCALE GENOMIC DNA]</scope>
    <source>
        <strain evidence="2">cv. PI 614886</strain>
    </source>
</reference>
<evidence type="ECO:0000313" key="3">
    <source>
        <dbReference type="Proteomes" id="UP000596660"/>
    </source>
</evidence>
<dbReference type="AlphaFoldDB" id="A0A803NDM8"/>
<organism evidence="2 3">
    <name type="scientific">Chenopodium quinoa</name>
    <name type="common">Quinoa</name>
    <dbReference type="NCBI Taxonomy" id="63459"/>
    <lineage>
        <taxon>Eukaryota</taxon>
        <taxon>Viridiplantae</taxon>
        <taxon>Streptophyta</taxon>
        <taxon>Embryophyta</taxon>
        <taxon>Tracheophyta</taxon>
        <taxon>Spermatophyta</taxon>
        <taxon>Magnoliopsida</taxon>
        <taxon>eudicotyledons</taxon>
        <taxon>Gunneridae</taxon>
        <taxon>Pentapetalae</taxon>
        <taxon>Caryophyllales</taxon>
        <taxon>Chenopodiaceae</taxon>
        <taxon>Chenopodioideae</taxon>
        <taxon>Atripliceae</taxon>
        <taxon>Chenopodium</taxon>
    </lineage>
</organism>
<dbReference type="SUPFAM" id="SSF53335">
    <property type="entry name" value="S-adenosyl-L-methionine-dependent methyltransferases"/>
    <property type="match status" value="1"/>
</dbReference>
<reference evidence="2" key="2">
    <citation type="submission" date="2021-03" db="UniProtKB">
        <authorList>
            <consortium name="EnsemblPlants"/>
        </authorList>
    </citation>
    <scope>IDENTIFICATION</scope>
</reference>
<dbReference type="InterPro" id="IPR029063">
    <property type="entry name" value="SAM-dependent_MTases_sf"/>
</dbReference>
<dbReference type="PANTHER" id="PTHR34196">
    <property type="entry name" value="OS02G0697700 PROTEIN"/>
    <property type="match status" value="1"/>
</dbReference>
<feature type="region of interest" description="Disordered" evidence="1">
    <location>
        <begin position="1"/>
        <end position="23"/>
    </location>
</feature>
<keyword evidence="3" id="KW-1185">Reference proteome</keyword>
<evidence type="ECO:0000313" key="2">
    <source>
        <dbReference type="EnsemblPlants" id="AUR62044225-RA:cds"/>
    </source>
</evidence>
<sequence>MVGFFSKFSSSKSGHRRTQSAIDAREVSAPIPEDTVAEVAQPLAHGIDVGVEFKPVEHPVEPLDNDKPVQCPLPEPSILNLSKPTKMAIATGSSSLLKTLLNPKKNVLAAMHKSSVDHRLRKYVHWINCHFGWYSIGCLGISVTTLQLIELEQYPTGPRIASLMLYSAENSFGDVSDKVVADFGCGCGTLGIAAALLGAEVMQITGYCRMVMSALLILIAGVEWNELGTIHEDYAVANVGTPQPQSPPPSATEVLPNNMMGRVILRYSWRNSLGFEGVSELGVSVVKVIVSTKHNDDEQFVWESQAGGSFTATRDTTGEQLGRGTKITLFLKENQVTMSASGYRVLIIGPEWKSFEISTQSYESFQMSDSNSFSRLVPPVC</sequence>
<evidence type="ECO:0000256" key="1">
    <source>
        <dbReference type="SAM" id="MobiDB-lite"/>
    </source>
</evidence>
<name>A0A803NDM8_CHEQI</name>
<protein>
    <submittedName>
        <fullName evidence="2">Uncharacterized protein</fullName>
    </submittedName>
</protein>